<comment type="caution">
    <text evidence="1">The sequence shown here is derived from an EMBL/GenBank/DDBJ whole genome shotgun (WGS) entry which is preliminary data.</text>
</comment>
<reference evidence="1 2" key="1">
    <citation type="submission" date="2024-01" db="EMBL/GenBank/DDBJ databases">
        <title>Genome assemblies of Stephania.</title>
        <authorList>
            <person name="Yang L."/>
        </authorList>
    </citation>
    <scope>NUCLEOTIDE SEQUENCE [LARGE SCALE GENOMIC DNA]</scope>
    <source>
        <strain evidence="1">QJT</strain>
        <tissue evidence="1">Leaf</tissue>
    </source>
</reference>
<keyword evidence="2" id="KW-1185">Reference proteome</keyword>
<dbReference type="AlphaFoldDB" id="A0AAP0JAH7"/>
<dbReference type="Proteomes" id="UP001417504">
    <property type="component" value="Unassembled WGS sequence"/>
</dbReference>
<name>A0AAP0JAH7_9MAGN</name>
<sequence length="51" mass="5771">MAFWEARVVCVLQSLISLSRNLFCFVLLNGRHYTTAALSILAPSKDHHRPS</sequence>
<gene>
    <name evidence="1" type="ORF">Sjap_011134</name>
</gene>
<accession>A0AAP0JAH7</accession>
<proteinExistence type="predicted"/>
<protein>
    <submittedName>
        <fullName evidence="1">Uncharacterized protein</fullName>
    </submittedName>
</protein>
<evidence type="ECO:0000313" key="1">
    <source>
        <dbReference type="EMBL" id="KAK9130647.1"/>
    </source>
</evidence>
<organism evidence="1 2">
    <name type="scientific">Stephania japonica</name>
    <dbReference type="NCBI Taxonomy" id="461633"/>
    <lineage>
        <taxon>Eukaryota</taxon>
        <taxon>Viridiplantae</taxon>
        <taxon>Streptophyta</taxon>
        <taxon>Embryophyta</taxon>
        <taxon>Tracheophyta</taxon>
        <taxon>Spermatophyta</taxon>
        <taxon>Magnoliopsida</taxon>
        <taxon>Ranunculales</taxon>
        <taxon>Menispermaceae</taxon>
        <taxon>Menispermoideae</taxon>
        <taxon>Cissampelideae</taxon>
        <taxon>Stephania</taxon>
    </lineage>
</organism>
<evidence type="ECO:0000313" key="2">
    <source>
        <dbReference type="Proteomes" id="UP001417504"/>
    </source>
</evidence>
<dbReference type="EMBL" id="JBBNAE010000004">
    <property type="protein sequence ID" value="KAK9130647.1"/>
    <property type="molecule type" value="Genomic_DNA"/>
</dbReference>